<dbReference type="InterPro" id="IPR001647">
    <property type="entry name" value="HTH_TetR"/>
</dbReference>
<dbReference type="PANTHER" id="PTHR30055:SF234">
    <property type="entry name" value="HTH-TYPE TRANSCRIPTIONAL REGULATOR BETI"/>
    <property type="match status" value="1"/>
</dbReference>
<dbReference type="SUPFAM" id="SSF46689">
    <property type="entry name" value="Homeodomain-like"/>
    <property type="match status" value="1"/>
</dbReference>
<dbReference type="Pfam" id="PF00440">
    <property type="entry name" value="TetR_N"/>
    <property type="match status" value="1"/>
</dbReference>
<feature type="domain" description="HTH tetR-type" evidence="5">
    <location>
        <begin position="15"/>
        <end position="75"/>
    </location>
</feature>
<keyword evidence="1" id="KW-0805">Transcription regulation</keyword>
<proteinExistence type="predicted"/>
<dbReference type="InterPro" id="IPR041678">
    <property type="entry name" value="TetR_C_16"/>
</dbReference>
<evidence type="ECO:0000313" key="6">
    <source>
        <dbReference type="EMBL" id="MCP2165123.1"/>
    </source>
</evidence>
<dbReference type="InterPro" id="IPR050109">
    <property type="entry name" value="HTH-type_TetR-like_transc_reg"/>
</dbReference>
<gene>
    <name evidence="6" type="ORF">LX83_001972</name>
</gene>
<dbReference type="AlphaFoldDB" id="A0AAE3GC74"/>
<dbReference type="Gene3D" id="1.10.357.10">
    <property type="entry name" value="Tetracycline Repressor, domain 2"/>
    <property type="match status" value="1"/>
</dbReference>
<dbReference type="Gene3D" id="1.10.10.60">
    <property type="entry name" value="Homeodomain-like"/>
    <property type="match status" value="1"/>
</dbReference>
<dbReference type="EMBL" id="JAMTCK010000004">
    <property type="protein sequence ID" value="MCP2165123.1"/>
    <property type="molecule type" value="Genomic_DNA"/>
</dbReference>
<evidence type="ECO:0000259" key="5">
    <source>
        <dbReference type="PROSITE" id="PS50977"/>
    </source>
</evidence>
<keyword evidence="3" id="KW-0804">Transcription</keyword>
<keyword evidence="2 4" id="KW-0238">DNA-binding</keyword>
<protein>
    <submittedName>
        <fullName evidence="6">Transcriptional regulator, TetR family</fullName>
    </submittedName>
</protein>
<dbReference type="PROSITE" id="PS50977">
    <property type="entry name" value="HTH_TETR_2"/>
    <property type="match status" value="1"/>
</dbReference>
<evidence type="ECO:0000256" key="3">
    <source>
        <dbReference type="ARBA" id="ARBA00023163"/>
    </source>
</evidence>
<name>A0AAE3GC74_9PSEU</name>
<dbReference type="InterPro" id="IPR009057">
    <property type="entry name" value="Homeodomain-like_sf"/>
</dbReference>
<accession>A0AAE3GC74</accession>
<dbReference type="GO" id="GO:0000976">
    <property type="term" value="F:transcription cis-regulatory region binding"/>
    <property type="evidence" value="ECO:0007669"/>
    <property type="project" value="TreeGrafter"/>
</dbReference>
<dbReference type="SUPFAM" id="SSF48498">
    <property type="entry name" value="Tetracyclin repressor-like, C-terminal domain"/>
    <property type="match status" value="1"/>
</dbReference>
<sequence length="197" mass="21321">MTEGREPPARRRDAAATRAALLAAATELFNERGFDRATVRDIAERAGVNQALLFRYFGTKDELFALVIANRSRELINSAPPERLVGRTLDLLLDPDSPKRSANPLVALLRSSSHDEAAAAIRAELGDEYTGALAALTGAEDADVRAVLVLAWLLGIGLLRSVLPTEPLASADPQAVRDHVLRAVRTLLERVDIRPGE</sequence>
<dbReference type="Proteomes" id="UP001206128">
    <property type="component" value="Unassembled WGS sequence"/>
</dbReference>
<reference evidence="6" key="1">
    <citation type="submission" date="2022-06" db="EMBL/GenBank/DDBJ databases">
        <title>Genomic Encyclopedia of Archaeal and Bacterial Type Strains, Phase II (KMG-II): from individual species to whole genera.</title>
        <authorList>
            <person name="Goeker M."/>
        </authorList>
    </citation>
    <scope>NUCLEOTIDE SEQUENCE</scope>
    <source>
        <strain evidence="6">DSM 43935</strain>
    </source>
</reference>
<dbReference type="InterPro" id="IPR036271">
    <property type="entry name" value="Tet_transcr_reg_TetR-rel_C_sf"/>
</dbReference>
<evidence type="ECO:0000256" key="4">
    <source>
        <dbReference type="PROSITE-ProRule" id="PRU00335"/>
    </source>
</evidence>
<dbReference type="InterPro" id="IPR023772">
    <property type="entry name" value="DNA-bd_HTH_TetR-type_CS"/>
</dbReference>
<evidence type="ECO:0000313" key="7">
    <source>
        <dbReference type="Proteomes" id="UP001206128"/>
    </source>
</evidence>
<feature type="DNA-binding region" description="H-T-H motif" evidence="4">
    <location>
        <begin position="38"/>
        <end position="57"/>
    </location>
</feature>
<organism evidence="6 7">
    <name type="scientific">Goodfellowiella coeruleoviolacea</name>
    <dbReference type="NCBI Taxonomy" id="334858"/>
    <lineage>
        <taxon>Bacteria</taxon>
        <taxon>Bacillati</taxon>
        <taxon>Actinomycetota</taxon>
        <taxon>Actinomycetes</taxon>
        <taxon>Pseudonocardiales</taxon>
        <taxon>Pseudonocardiaceae</taxon>
        <taxon>Goodfellowiella</taxon>
    </lineage>
</organism>
<evidence type="ECO:0000256" key="1">
    <source>
        <dbReference type="ARBA" id="ARBA00023015"/>
    </source>
</evidence>
<dbReference type="PRINTS" id="PR00455">
    <property type="entry name" value="HTHTETR"/>
</dbReference>
<evidence type="ECO:0000256" key="2">
    <source>
        <dbReference type="ARBA" id="ARBA00023125"/>
    </source>
</evidence>
<dbReference type="GO" id="GO:0003700">
    <property type="term" value="F:DNA-binding transcription factor activity"/>
    <property type="evidence" value="ECO:0007669"/>
    <property type="project" value="TreeGrafter"/>
</dbReference>
<dbReference type="PROSITE" id="PS01081">
    <property type="entry name" value="HTH_TETR_1"/>
    <property type="match status" value="1"/>
</dbReference>
<dbReference type="Pfam" id="PF17920">
    <property type="entry name" value="TetR_C_16"/>
    <property type="match status" value="1"/>
</dbReference>
<dbReference type="RefSeq" id="WP_253769632.1">
    <property type="nucleotide sequence ID" value="NZ_JAMTCK010000004.1"/>
</dbReference>
<comment type="caution">
    <text evidence="6">The sequence shown here is derived from an EMBL/GenBank/DDBJ whole genome shotgun (WGS) entry which is preliminary data.</text>
</comment>
<keyword evidence="7" id="KW-1185">Reference proteome</keyword>
<dbReference type="PANTHER" id="PTHR30055">
    <property type="entry name" value="HTH-TYPE TRANSCRIPTIONAL REGULATOR RUTR"/>
    <property type="match status" value="1"/>
</dbReference>